<organism evidence="12 13">
    <name type="scientific">Steinernema hermaphroditum</name>
    <dbReference type="NCBI Taxonomy" id="289476"/>
    <lineage>
        <taxon>Eukaryota</taxon>
        <taxon>Metazoa</taxon>
        <taxon>Ecdysozoa</taxon>
        <taxon>Nematoda</taxon>
        <taxon>Chromadorea</taxon>
        <taxon>Rhabditida</taxon>
        <taxon>Tylenchina</taxon>
        <taxon>Panagrolaimomorpha</taxon>
        <taxon>Strongyloidoidea</taxon>
        <taxon>Steinernematidae</taxon>
        <taxon>Steinernema</taxon>
    </lineage>
</organism>
<feature type="compositionally biased region" description="Low complexity" evidence="9">
    <location>
        <begin position="115"/>
        <end position="141"/>
    </location>
</feature>
<feature type="compositionally biased region" description="Polar residues" evidence="9">
    <location>
        <begin position="189"/>
        <end position="203"/>
    </location>
</feature>
<gene>
    <name evidence="12" type="ORF">QR680_000045</name>
</gene>
<dbReference type="InterPro" id="IPR019791">
    <property type="entry name" value="Haem_peroxidase_animal"/>
</dbReference>
<dbReference type="CDD" id="cd09823">
    <property type="entry name" value="peroxinectin_like"/>
    <property type="match status" value="1"/>
</dbReference>
<evidence type="ECO:0000256" key="9">
    <source>
        <dbReference type="SAM" id="MobiDB-lite"/>
    </source>
</evidence>
<dbReference type="PANTHER" id="PTHR11475:SF85">
    <property type="entry name" value="SHKT DOMAIN-CONTAINING PROTEIN"/>
    <property type="match status" value="1"/>
</dbReference>
<dbReference type="PROSITE" id="PS50292">
    <property type="entry name" value="PEROXIDASE_3"/>
    <property type="match status" value="1"/>
</dbReference>
<dbReference type="Pfam" id="PF03098">
    <property type="entry name" value="An_peroxidase"/>
    <property type="match status" value="1"/>
</dbReference>
<dbReference type="InterPro" id="IPR037120">
    <property type="entry name" value="Haem_peroxidase_sf_animal"/>
</dbReference>
<keyword evidence="7" id="KW-0349">Heme</keyword>
<keyword evidence="6" id="KW-1015">Disulfide bond</keyword>
<dbReference type="GO" id="GO:0140825">
    <property type="term" value="F:lactoperoxidase activity"/>
    <property type="evidence" value="ECO:0007669"/>
    <property type="project" value="UniProtKB-EC"/>
</dbReference>
<keyword evidence="5 10" id="KW-0732">Signal</keyword>
<evidence type="ECO:0000256" key="5">
    <source>
        <dbReference type="ARBA" id="ARBA00022729"/>
    </source>
</evidence>
<dbReference type="InterPro" id="IPR010255">
    <property type="entry name" value="Haem_peroxidase_sf"/>
</dbReference>
<feature type="binding site" description="axial binding residue" evidence="7">
    <location>
        <position position="615"/>
    </location>
    <ligand>
        <name>heme b</name>
        <dbReference type="ChEBI" id="CHEBI:60344"/>
    </ligand>
    <ligandPart>
        <name>Fe</name>
        <dbReference type="ChEBI" id="CHEBI:18248"/>
    </ligandPart>
</feature>
<evidence type="ECO:0000256" key="6">
    <source>
        <dbReference type="ARBA" id="ARBA00023157"/>
    </source>
</evidence>
<name>A0AA39LDE5_9BILA</name>
<feature type="compositionally biased region" description="Polar residues" evidence="9">
    <location>
        <begin position="211"/>
        <end position="232"/>
    </location>
</feature>
<sequence length="843" mass="94861">MRGEVVLLVLLQFLPVSVFSQGDDNPITVRFKCRRNGCCDQHEWCRFWASVGECRTNFDWMSENCELACNTCRRGPVNNRRQPFLPQQPRVSPASRPPTANAPPGPGPQLPNQPRPAFNTRRPLLRPRQQTPRLPLTQRPTFSPPQQTVRPSFPPAQQTFRPNFHNVLPQTPRPPFPQAQPTPRPSFLVASQTPRPSLSSLPQTPRPSFSPVPQTQRPATGTPRLSTASIVPSPTNNVVNALQRCRQIQANPFNAAETLIRENLVFPTEDNSGRRTLSQEQVVRSNIANACVPRNDEAECQRSLCYNLYYRTMDGTCNNFLLPLRGAAFRPYNRLMQPEYDNRLSEPVSSLLNLRPSSREASRLILSSRKTVHTTDLNALLMQFGQLMSHDMAKTTLVPSAKCNVCQNIPGRCMAVFITQNDPNNNFKSNTCIRVSRSSAICGSGNTKPRQQLNENTAYIDGSPVYGSSVGDLHKFREGRTAFLKTPTFNGMRVLPFDMSKCVNAAQCTATFVAGDSRVNLFLGLTSYHMILTREHNRIASALQRINPQWNSERLFQEARKIVGAEIQAIAYREYLPKVLGSTFSTLVGEYRGYNPNVDATLANEFTAGAYRFGHGMIQEFYPRLEEGFRNSSFGPLPFSDGTLRSDRLLFMGGIDPILRGMMVTPLKRPQRLTTSITEQMFGSTDLGTINIQRGRDHGLPPYVKFRELCGMGRTTNFDQLSREILSAEARANLQRVYRSVDRVDFYVGAVLEDPVVRGLVGPTVACVIGPQFKRTRDGDRFYFENPGIFTRAQLAEIHRSSLSRIICDNGDNIRMVPREAFRLGQLVPCTQIPQMDLTVWRE</sequence>
<reference evidence="12" key="1">
    <citation type="submission" date="2023-06" db="EMBL/GenBank/DDBJ databases">
        <title>Genomic analysis of the entomopathogenic nematode Steinernema hermaphroditum.</title>
        <authorList>
            <person name="Schwarz E.M."/>
            <person name="Heppert J.K."/>
            <person name="Baniya A."/>
            <person name="Schwartz H.T."/>
            <person name="Tan C.-H."/>
            <person name="Antoshechkin I."/>
            <person name="Sternberg P.W."/>
            <person name="Goodrich-Blair H."/>
            <person name="Dillman A.R."/>
        </authorList>
    </citation>
    <scope>NUCLEOTIDE SEQUENCE</scope>
    <source>
        <strain evidence="12">PS9179</strain>
        <tissue evidence="12">Whole animal</tissue>
    </source>
</reference>
<dbReference type="Proteomes" id="UP001175271">
    <property type="component" value="Unassembled WGS sequence"/>
</dbReference>
<dbReference type="Gene3D" id="1.10.640.10">
    <property type="entry name" value="Haem peroxidase domain superfamily, animal type"/>
    <property type="match status" value="1"/>
</dbReference>
<feature type="compositionally biased region" description="Pro residues" evidence="9">
    <location>
        <begin position="100"/>
        <end position="114"/>
    </location>
</feature>
<evidence type="ECO:0000313" key="12">
    <source>
        <dbReference type="EMBL" id="KAK0393080.1"/>
    </source>
</evidence>
<accession>A0AA39LDE5</accession>
<keyword evidence="7" id="KW-0408">Iron</keyword>
<evidence type="ECO:0000256" key="8">
    <source>
        <dbReference type="PROSITE-ProRule" id="PRU01005"/>
    </source>
</evidence>
<dbReference type="PRINTS" id="PR00457">
    <property type="entry name" value="ANPEROXIDASE"/>
</dbReference>
<feature type="domain" description="ShKT" evidence="11">
    <location>
        <begin position="33"/>
        <end position="72"/>
    </location>
</feature>
<keyword evidence="13" id="KW-1185">Reference proteome</keyword>
<dbReference type="InterPro" id="IPR003582">
    <property type="entry name" value="ShKT_dom"/>
</dbReference>
<dbReference type="GO" id="GO:0005615">
    <property type="term" value="C:extracellular space"/>
    <property type="evidence" value="ECO:0007669"/>
    <property type="project" value="TreeGrafter"/>
</dbReference>
<dbReference type="Pfam" id="PF01549">
    <property type="entry name" value="ShK"/>
    <property type="match status" value="1"/>
</dbReference>
<proteinExistence type="predicted"/>
<feature type="signal peptide" evidence="10">
    <location>
        <begin position="1"/>
        <end position="20"/>
    </location>
</feature>
<protein>
    <recommendedName>
        <fullName evidence="2">peroxidase</fullName>
        <ecNumber evidence="2">1.11.1.7</ecNumber>
    </recommendedName>
</protein>
<evidence type="ECO:0000259" key="11">
    <source>
        <dbReference type="PROSITE" id="PS51670"/>
    </source>
</evidence>
<evidence type="ECO:0000256" key="7">
    <source>
        <dbReference type="PIRSR" id="PIRSR619791-2"/>
    </source>
</evidence>
<evidence type="ECO:0000256" key="2">
    <source>
        <dbReference type="ARBA" id="ARBA00012313"/>
    </source>
</evidence>
<feature type="chain" id="PRO_5041426140" description="peroxidase" evidence="10">
    <location>
        <begin position="21"/>
        <end position="843"/>
    </location>
</feature>
<dbReference type="GO" id="GO:0006979">
    <property type="term" value="P:response to oxidative stress"/>
    <property type="evidence" value="ECO:0007669"/>
    <property type="project" value="InterPro"/>
</dbReference>
<dbReference type="EC" id="1.11.1.7" evidence="2"/>
<feature type="region of interest" description="Disordered" evidence="9">
    <location>
        <begin position="79"/>
        <end position="232"/>
    </location>
</feature>
<evidence type="ECO:0000256" key="4">
    <source>
        <dbReference type="ARBA" id="ARBA00022723"/>
    </source>
</evidence>
<dbReference type="SUPFAM" id="SSF48113">
    <property type="entry name" value="Heme-dependent peroxidases"/>
    <property type="match status" value="1"/>
</dbReference>
<evidence type="ECO:0000256" key="10">
    <source>
        <dbReference type="SAM" id="SignalP"/>
    </source>
</evidence>
<dbReference type="PROSITE" id="PS51670">
    <property type="entry name" value="SHKT"/>
    <property type="match status" value="1"/>
</dbReference>
<dbReference type="PANTHER" id="PTHR11475">
    <property type="entry name" value="OXIDASE/PEROXIDASE"/>
    <property type="match status" value="1"/>
</dbReference>
<dbReference type="AlphaFoldDB" id="A0AA39LDE5"/>
<comment type="catalytic activity">
    <reaction evidence="1">
        <text>2 a phenolic donor + H2O2 = 2 a phenolic radical donor + 2 H2O</text>
        <dbReference type="Rhea" id="RHEA:56136"/>
        <dbReference type="ChEBI" id="CHEBI:15377"/>
        <dbReference type="ChEBI" id="CHEBI:16240"/>
        <dbReference type="ChEBI" id="CHEBI:139520"/>
        <dbReference type="ChEBI" id="CHEBI:139521"/>
        <dbReference type="EC" id="1.11.1.7"/>
    </reaction>
</comment>
<comment type="caution">
    <text evidence="8">Lacks conserved residue(s) required for the propagation of feature annotation.</text>
</comment>
<evidence type="ECO:0000256" key="3">
    <source>
        <dbReference type="ARBA" id="ARBA00022559"/>
    </source>
</evidence>
<dbReference type="EMBL" id="JAUCMV010000005">
    <property type="protein sequence ID" value="KAK0393080.1"/>
    <property type="molecule type" value="Genomic_DNA"/>
</dbReference>
<feature type="compositionally biased region" description="Pro residues" evidence="9">
    <location>
        <begin position="171"/>
        <end position="184"/>
    </location>
</feature>
<dbReference type="GO" id="GO:0046872">
    <property type="term" value="F:metal ion binding"/>
    <property type="evidence" value="ECO:0007669"/>
    <property type="project" value="UniProtKB-KW"/>
</dbReference>
<comment type="caution">
    <text evidence="12">The sequence shown here is derived from an EMBL/GenBank/DDBJ whole genome shotgun (WGS) entry which is preliminary data.</text>
</comment>
<keyword evidence="4 7" id="KW-0479">Metal-binding</keyword>
<feature type="compositionally biased region" description="Polar residues" evidence="9">
    <location>
        <begin position="144"/>
        <end position="161"/>
    </location>
</feature>
<keyword evidence="3" id="KW-0560">Oxidoreductase</keyword>
<evidence type="ECO:0000256" key="1">
    <source>
        <dbReference type="ARBA" id="ARBA00000189"/>
    </source>
</evidence>
<evidence type="ECO:0000313" key="13">
    <source>
        <dbReference type="Proteomes" id="UP001175271"/>
    </source>
</evidence>
<dbReference type="FunFam" id="1.10.640.10:FF:000007">
    <property type="entry name" value="Peroxidase mlt-7"/>
    <property type="match status" value="1"/>
</dbReference>
<dbReference type="SMART" id="SM00254">
    <property type="entry name" value="ShKT"/>
    <property type="match status" value="1"/>
</dbReference>
<keyword evidence="3" id="KW-0575">Peroxidase</keyword>
<dbReference type="GO" id="GO:0020037">
    <property type="term" value="F:heme binding"/>
    <property type="evidence" value="ECO:0007669"/>
    <property type="project" value="InterPro"/>
</dbReference>